<reference evidence="1 2" key="1">
    <citation type="submission" date="2016-01" db="EMBL/GenBank/DDBJ databases">
        <title>The draft genome sequence of Aquimarina sp. RZW4-3-2.</title>
        <authorList>
            <person name="Wang Y."/>
        </authorList>
    </citation>
    <scope>NUCLEOTIDE SEQUENCE [LARGE SCALE GENOMIC DNA]</scope>
    <source>
        <strain evidence="1 2">RZW4-3-2</strain>
    </source>
</reference>
<comment type="caution">
    <text evidence="1">The sequence shown here is derived from an EMBL/GenBank/DDBJ whole genome shotgun (WGS) entry which is preliminary data.</text>
</comment>
<protein>
    <submittedName>
        <fullName evidence="1">Uncharacterized protein</fullName>
    </submittedName>
</protein>
<dbReference type="EMBL" id="LQRT01000002">
    <property type="protein sequence ID" value="KZS42619.1"/>
    <property type="molecule type" value="Genomic_DNA"/>
</dbReference>
<organism evidence="1 2">
    <name type="scientific">Aquimarina aggregata</name>
    <dbReference type="NCBI Taxonomy" id="1642818"/>
    <lineage>
        <taxon>Bacteria</taxon>
        <taxon>Pseudomonadati</taxon>
        <taxon>Bacteroidota</taxon>
        <taxon>Flavobacteriia</taxon>
        <taxon>Flavobacteriales</taxon>
        <taxon>Flavobacteriaceae</taxon>
        <taxon>Aquimarina</taxon>
    </lineage>
</organism>
<accession>A0A162CXN9</accession>
<name>A0A162CXN9_9FLAO</name>
<evidence type="ECO:0000313" key="2">
    <source>
        <dbReference type="Proteomes" id="UP000076715"/>
    </source>
</evidence>
<evidence type="ECO:0000313" key="1">
    <source>
        <dbReference type="EMBL" id="KZS42619.1"/>
    </source>
</evidence>
<gene>
    <name evidence="1" type="ORF">AWE51_04005</name>
</gene>
<dbReference type="AlphaFoldDB" id="A0A162CXN9"/>
<proteinExistence type="predicted"/>
<sequence length="174" mass="20231">MLNNACAQENLNPLTELPLQIKLGKTTYSEIKDKGDCFRKKMINQNDICITMSVDMDNERYTLSLDDDQRVNTLYFSDENNITKASILPKNWKNLGLFLRKGDSGRGTSKKDFITIIKSLGIKDFIEKCEKEDCKFIYVRFKLDNVYYSAIFRQYSTWGFEPGLKSFYISTVSY</sequence>
<keyword evidence="2" id="KW-1185">Reference proteome</keyword>
<dbReference type="STRING" id="1642818.AWE51_04005"/>
<dbReference type="Proteomes" id="UP000076715">
    <property type="component" value="Unassembled WGS sequence"/>
</dbReference>